<keyword evidence="1" id="KW-0472">Membrane</keyword>
<sequence length="215" mass="22359">MRRDLRTIDAALTGVVGALLQDSSRVAGTIVGVAASKLVAAGVMAGTFGAIGLFGAASTGTAIATLSGAAATTATLYWIGSSVGMGVAGGSLILTGGGLVLGIPAAILVRRRLFGRRRRPEQLSGQEQAALYAALRLAAPVRVARARAMALSPLERRLYAREGLAPLLAVVGELSKDRKEAACAEPQGSLAYWPRRRLRRSAARLAKITKRWSRA</sequence>
<comment type="caution">
    <text evidence="2">The sequence shown here is derived from an EMBL/GenBank/DDBJ whole genome shotgun (WGS) entry which is preliminary data.</text>
</comment>
<evidence type="ECO:0000256" key="1">
    <source>
        <dbReference type="SAM" id="Phobius"/>
    </source>
</evidence>
<dbReference type="AlphaFoldDB" id="A0A9X2FWM1"/>
<protein>
    <submittedName>
        <fullName evidence="2">Uncharacterized protein</fullName>
    </submittedName>
</protein>
<name>A0A9X2FWM1_9RHOB</name>
<keyword evidence="1" id="KW-0812">Transmembrane</keyword>
<dbReference type="RefSeq" id="WP_253332138.1">
    <property type="nucleotide sequence ID" value="NZ_JAMYXC010000155.1"/>
</dbReference>
<accession>A0A9X2FWM1</accession>
<keyword evidence="3" id="KW-1185">Reference proteome</keyword>
<evidence type="ECO:0000313" key="2">
    <source>
        <dbReference type="EMBL" id="MCP1168923.1"/>
    </source>
</evidence>
<organism evidence="2 3">
    <name type="scientific">Limimaricola litoreus</name>
    <dbReference type="NCBI Taxonomy" id="2955316"/>
    <lineage>
        <taxon>Bacteria</taxon>
        <taxon>Pseudomonadati</taxon>
        <taxon>Pseudomonadota</taxon>
        <taxon>Alphaproteobacteria</taxon>
        <taxon>Rhodobacterales</taxon>
        <taxon>Paracoccaceae</taxon>
        <taxon>Limimaricola</taxon>
    </lineage>
</organism>
<reference evidence="2" key="1">
    <citation type="submission" date="2022-06" db="EMBL/GenBank/DDBJ databases">
        <title>Limimaricola sediminis sp. nov., isolated from an intertidal sediment.</title>
        <authorList>
            <person name="Shao X."/>
        </authorList>
    </citation>
    <scope>NUCLEOTIDE SEQUENCE</scope>
    <source>
        <strain evidence="2">ASW11-118</strain>
    </source>
</reference>
<feature type="transmembrane region" description="Helical" evidence="1">
    <location>
        <begin position="86"/>
        <end position="109"/>
    </location>
</feature>
<gene>
    <name evidence="2" type="ORF">NHG85_10365</name>
</gene>
<dbReference type="Proteomes" id="UP001139477">
    <property type="component" value="Unassembled WGS sequence"/>
</dbReference>
<evidence type="ECO:0000313" key="3">
    <source>
        <dbReference type="Proteomes" id="UP001139477"/>
    </source>
</evidence>
<keyword evidence="1" id="KW-1133">Transmembrane helix</keyword>
<dbReference type="EMBL" id="JAMYXC010000155">
    <property type="protein sequence ID" value="MCP1168923.1"/>
    <property type="molecule type" value="Genomic_DNA"/>
</dbReference>
<proteinExistence type="predicted"/>